<sequence>MQSATSVDNKLAPRPSETTPLASSKSAFAGLFIRNSYLPTCSLVIFPRADGLLTSSRIVQAAEYTAVAVIRRLRVVIMPVGEVKHGDAKLEFYPFELCPFDLEGRHEFKEATPDHRLRFSNEV</sequence>
<reference evidence="3" key="2">
    <citation type="submission" date="2015-01" db="EMBL/GenBank/DDBJ databases">
        <title>Evolutionary Origins and Diversification of the Mycorrhizal Mutualists.</title>
        <authorList>
            <consortium name="DOE Joint Genome Institute"/>
            <consortium name="Mycorrhizal Genomics Consortium"/>
            <person name="Kohler A."/>
            <person name="Kuo A."/>
            <person name="Nagy L.G."/>
            <person name="Floudas D."/>
            <person name="Copeland A."/>
            <person name="Barry K.W."/>
            <person name="Cichocki N."/>
            <person name="Veneault-Fourrey C."/>
            <person name="LaButti K."/>
            <person name="Lindquist E.A."/>
            <person name="Lipzen A."/>
            <person name="Lundell T."/>
            <person name="Morin E."/>
            <person name="Murat C."/>
            <person name="Riley R."/>
            <person name="Ohm R."/>
            <person name="Sun H."/>
            <person name="Tunlid A."/>
            <person name="Henrissat B."/>
            <person name="Grigoriev I.V."/>
            <person name="Hibbett D.S."/>
            <person name="Martin F."/>
        </authorList>
    </citation>
    <scope>NUCLEOTIDE SEQUENCE [LARGE SCALE GENOMIC DNA]</scope>
    <source>
        <strain evidence="3">h7</strain>
    </source>
</reference>
<name>A0A0C2YFX4_HEBCY</name>
<proteinExistence type="predicted"/>
<protein>
    <submittedName>
        <fullName evidence="2">Uncharacterized protein</fullName>
    </submittedName>
</protein>
<gene>
    <name evidence="2" type="ORF">M413DRAFT_81981</name>
</gene>
<keyword evidence="3" id="KW-1185">Reference proteome</keyword>
<dbReference type="HOGENOM" id="CLU_2015542_0_0_1"/>
<dbReference type="EMBL" id="KN831768">
    <property type="protein sequence ID" value="KIM48593.1"/>
    <property type="molecule type" value="Genomic_DNA"/>
</dbReference>
<dbReference type="AlphaFoldDB" id="A0A0C2YFX4"/>
<evidence type="ECO:0000313" key="2">
    <source>
        <dbReference type="EMBL" id="KIM48593.1"/>
    </source>
</evidence>
<dbReference type="Proteomes" id="UP000053424">
    <property type="component" value="Unassembled WGS sequence"/>
</dbReference>
<organism evidence="2 3">
    <name type="scientific">Hebeloma cylindrosporum</name>
    <dbReference type="NCBI Taxonomy" id="76867"/>
    <lineage>
        <taxon>Eukaryota</taxon>
        <taxon>Fungi</taxon>
        <taxon>Dikarya</taxon>
        <taxon>Basidiomycota</taxon>
        <taxon>Agaricomycotina</taxon>
        <taxon>Agaricomycetes</taxon>
        <taxon>Agaricomycetidae</taxon>
        <taxon>Agaricales</taxon>
        <taxon>Agaricineae</taxon>
        <taxon>Hymenogastraceae</taxon>
        <taxon>Hebeloma</taxon>
    </lineage>
</organism>
<feature type="region of interest" description="Disordered" evidence="1">
    <location>
        <begin position="1"/>
        <end position="23"/>
    </location>
</feature>
<evidence type="ECO:0000313" key="3">
    <source>
        <dbReference type="Proteomes" id="UP000053424"/>
    </source>
</evidence>
<evidence type="ECO:0000256" key="1">
    <source>
        <dbReference type="SAM" id="MobiDB-lite"/>
    </source>
</evidence>
<accession>A0A0C2YFX4</accession>
<reference evidence="2 3" key="1">
    <citation type="submission" date="2014-04" db="EMBL/GenBank/DDBJ databases">
        <authorList>
            <consortium name="DOE Joint Genome Institute"/>
            <person name="Kuo A."/>
            <person name="Gay G."/>
            <person name="Dore J."/>
            <person name="Kohler A."/>
            <person name="Nagy L.G."/>
            <person name="Floudas D."/>
            <person name="Copeland A."/>
            <person name="Barry K.W."/>
            <person name="Cichocki N."/>
            <person name="Veneault-Fourrey C."/>
            <person name="LaButti K."/>
            <person name="Lindquist E.A."/>
            <person name="Lipzen A."/>
            <person name="Lundell T."/>
            <person name="Morin E."/>
            <person name="Murat C."/>
            <person name="Sun H."/>
            <person name="Tunlid A."/>
            <person name="Henrissat B."/>
            <person name="Grigoriev I.V."/>
            <person name="Hibbett D.S."/>
            <person name="Martin F."/>
            <person name="Nordberg H.P."/>
            <person name="Cantor M.N."/>
            <person name="Hua S.X."/>
        </authorList>
    </citation>
    <scope>NUCLEOTIDE SEQUENCE [LARGE SCALE GENOMIC DNA]</scope>
    <source>
        <strain evidence="3">h7</strain>
    </source>
</reference>